<dbReference type="RefSeq" id="WP_066092601.1">
    <property type="nucleotide sequence ID" value="NZ_LVWD01000026.1"/>
</dbReference>
<evidence type="ECO:0000259" key="11">
    <source>
        <dbReference type="Pfam" id="PF25994"/>
    </source>
</evidence>
<keyword evidence="3 9" id="KW-0813">Transport</keyword>
<evidence type="ECO:0000256" key="9">
    <source>
        <dbReference type="RuleBase" id="RU365093"/>
    </source>
</evidence>
<evidence type="ECO:0000256" key="5">
    <source>
        <dbReference type="ARBA" id="ARBA00022519"/>
    </source>
</evidence>
<dbReference type="InterPro" id="IPR050739">
    <property type="entry name" value="MFP"/>
</dbReference>
<feature type="coiled-coil region" evidence="10">
    <location>
        <begin position="165"/>
        <end position="192"/>
    </location>
</feature>
<keyword evidence="15" id="KW-1185">Reference proteome</keyword>
<comment type="subcellular location">
    <subcellularLocation>
        <location evidence="1 9">Cell inner membrane</location>
        <topology evidence="1 9">Single-pass membrane protein</topology>
    </subcellularLocation>
</comment>
<feature type="coiled-coil region" evidence="10">
    <location>
        <begin position="267"/>
        <end position="294"/>
    </location>
</feature>
<feature type="domain" description="AprE-like long alpha-helical hairpin" evidence="11">
    <location>
        <begin position="105"/>
        <end position="292"/>
    </location>
</feature>
<dbReference type="InterPro" id="IPR010129">
    <property type="entry name" value="T1SS_HlyD"/>
</dbReference>
<dbReference type="Gene3D" id="2.40.50.100">
    <property type="match status" value="1"/>
</dbReference>
<dbReference type="SUPFAM" id="SSF111369">
    <property type="entry name" value="HlyD-like secretion proteins"/>
    <property type="match status" value="1"/>
</dbReference>
<reference evidence="13 16" key="2">
    <citation type="submission" date="2016-10" db="EMBL/GenBank/DDBJ databases">
        <title>Hydorgenophaga sp. LPB0072 isolated from gastropod.</title>
        <authorList>
            <person name="Kim E."/>
            <person name="Yi H."/>
        </authorList>
    </citation>
    <scope>NUCLEOTIDE SEQUENCE [LARGE SCALE GENOMIC DNA]</scope>
    <source>
        <strain evidence="13 16">LPB0072</strain>
    </source>
</reference>
<dbReference type="Proteomes" id="UP000185657">
    <property type="component" value="Unassembled WGS sequence"/>
</dbReference>
<keyword evidence="6 9" id="KW-0812">Transmembrane</keyword>
<evidence type="ECO:0000256" key="7">
    <source>
        <dbReference type="ARBA" id="ARBA00022989"/>
    </source>
</evidence>
<gene>
    <name evidence="13" type="ORF">LPB072_03990</name>
    <name evidence="14" type="ORF">LPB72_14240</name>
</gene>
<evidence type="ECO:0000313" key="16">
    <source>
        <dbReference type="Proteomes" id="UP000185680"/>
    </source>
</evidence>
<dbReference type="GO" id="GO:0015031">
    <property type="term" value="P:protein transport"/>
    <property type="evidence" value="ECO:0007669"/>
    <property type="project" value="InterPro"/>
</dbReference>
<dbReference type="AlphaFoldDB" id="A0A167HJM2"/>
<accession>A0A167HJM2</accession>
<dbReference type="Pfam" id="PF26002">
    <property type="entry name" value="Beta-barrel_AprE"/>
    <property type="match status" value="1"/>
</dbReference>
<keyword evidence="7 9" id="KW-1133">Transmembrane helix</keyword>
<dbReference type="InterPro" id="IPR058982">
    <property type="entry name" value="Beta-barrel_AprE"/>
</dbReference>
<dbReference type="NCBIfam" id="TIGR01843">
    <property type="entry name" value="type_I_hlyD"/>
    <property type="match status" value="1"/>
</dbReference>
<dbReference type="PANTHER" id="PTHR30386:SF17">
    <property type="entry name" value="ALKALINE PROTEASE SECRETION PROTEIN APRE"/>
    <property type="match status" value="1"/>
</dbReference>
<dbReference type="Pfam" id="PF25994">
    <property type="entry name" value="HH_AprE"/>
    <property type="match status" value="1"/>
</dbReference>
<dbReference type="InterPro" id="IPR058781">
    <property type="entry name" value="HH_AprE-like"/>
</dbReference>
<proteinExistence type="inferred from homology"/>
<feature type="transmembrane region" description="Helical" evidence="9">
    <location>
        <begin position="31"/>
        <end position="49"/>
    </location>
</feature>
<comment type="similarity">
    <text evidence="2 9">Belongs to the membrane fusion protein (MFP) (TC 8.A.1) family.</text>
</comment>
<feature type="domain" description="AprE-like beta-barrel" evidence="12">
    <location>
        <begin position="336"/>
        <end position="425"/>
    </location>
</feature>
<evidence type="ECO:0000256" key="8">
    <source>
        <dbReference type="ARBA" id="ARBA00023136"/>
    </source>
</evidence>
<reference evidence="14 15" key="1">
    <citation type="submission" date="2016-02" db="EMBL/GenBank/DDBJ databases">
        <title>Draft genome sequence of Hydrogenophaga sp. LPB0072.</title>
        <authorList>
            <person name="Shin S.-K."/>
            <person name="Yi H."/>
        </authorList>
    </citation>
    <scope>NUCLEOTIDE SEQUENCE [LARGE SCALE GENOMIC DNA]</scope>
    <source>
        <strain evidence="14 15">LPB0072</strain>
    </source>
</reference>
<evidence type="ECO:0000256" key="6">
    <source>
        <dbReference type="ARBA" id="ARBA00022692"/>
    </source>
</evidence>
<dbReference type="EMBL" id="LVWD01000026">
    <property type="protein sequence ID" value="OAD41313.1"/>
    <property type="molecule type" value="Genomic_DNA"/>
</dbReference>
<dbReference type="OrthoDB" id="9775513at2"/>
<sequence length="448" mass="49539">MPNLQGATTLAPRTISTDDLVKTDALAPVRLGWWIVLIGLGAFLFWGFFAPLDQGVPMAGTVTVAGNKKAVQHQSGGTIKKILVKEGDLVKAGQTLVEIDGTQSRSNAETTRIQYFTARSAEARLIAERDGLSDIRFPPETLGAQADPRIASTTEVQRQLFNARLGALRSELAAIDENMAGLQAQNSGLESARDGKTHQLTLLNEQVRNMRNLAKDGYAPRNRLLELERTLAQLEAAVLEDTGNLRHGQRQISELKLRRVQRQQDFQKDVRTQLAEVQNETEALRSRLEGLDHEVTNNLVRAPVDGMVADVAVFTDGGVVSPGFRMMDIVPIDEPLIVEGQIPIHLVDSVHPDLPVDLIFSAFNQNTTPRIPATVTQVSPDRLIDEGSKMPYYRMRAEITPEGRQAMAKLNVRAGMPVELFVKTGERSLMNYLMRPLRDHIKSSMSEE</sequence>
<dbReference type="PANTHER" id="PTHR30386">
    <property type="entry name" value="MEMBRANE FUSION SUBUNIT OF EMRAB-TOLC MULTIDRUG EFFLUX PUMP"/>
    <property type="match status" value="1"/>
</dbReference>
<evidence type="ECO:0000256" key="3">
    <source>
        <dbReference type="ARBA" id="ARBA00022448"/>
    </source>
</evidence>
<keyword evidence="4 9" id="KW-1003">Cell membrane</keyword>
<keyword evidence="10" id="KW-0175">Coiled coil</keyword>
<dbReference type="GO" id="GO:0005886">
    <property type="term" value="C:plasma membrane"/>
    <property type="evidence" value="ECO:0007669"/>
    <property type="project" value="UniProtKB-SubCell"/>
</dbReference>
<dbReference type="EMBL" id="CP017476">
    <property type="protein sequence ID" value="AOW15355.1"/>
    <property type="molecule type" value="Genomic_DNA"/>
</dbReference>
<organism evidence="13 16">
    <name type="scientific">Hydrogenophaga crassostreae</name>
    <dbReference type="NCBI Taxonomy" id="1763535"/>
    <lineage>
        <taxon>Bacteria</taxon>
        <taxon>Pseudomonadati</taxon>
        <taxon>Pseudomonadota</taxon>
        <taxon>Betaproteobacteria</taxon>
        <taxon>Burkholderiales</taxon>
        <taxon>Comamonadaceae</taxon>
        <taxon>Hydrogenophaga</taxon>
    </lineage>
</organism>
<evidence type="ECO:0000259" key="12">
    <source>
        <dbReference type="Pfam" id="PF26002"/>
    </source>
</evidence>
<dbReference type="KEGG" id="hyl:LPB072_03990"/>
<keyword evidence="5 9" id="KW-0997">Cell inner membrane</keyword>
<evidence type="ECO:0000256" key="4">
    <source>
        <dbReference type="ARBA" id="ARBA00022475"/>
    </source>
</evidence>
<dbReference type="STRING" id="1763535.LPB072_03990"/>
<evidence type="ECO:0000313" key="13">
    <source>
        <dbReference type="EMBL" id="AOW15355.1"/>
    </source>
</evidence>
<protein>
    <recommendedName>
        <fullName evidence="9">Membrane fusion protein (MFP) family protein</fullName>
    </recommendedName>
</protein>
<evidence type="ECO:0000256" key="1">
    <source>
        <dbReference type="ARBA" id="ARBA00004377"/>
    </source>
</evidence>
<evidence type="ECO:0000256" key="2">
    <source>
        <dbReference type="ARBA" id="ARBA00009477"/>
    </source>
</evidence>
<dbReference type="Proteomes" id="UP000185680">
    <property type="component" value="Chromosome"/>
</dbReference>
<keyword evidence="8 9" id="KW-0472">Membrane</keyword>
<evidence type="ECO:0000256" key="10">
    <source>
        <dbReference type="SAM" id="Coils"/>
    </source>
</evidence>
<name>A0A167HJM2_9BURK</name>
<evidence type="ECO:0000313" key="14">
    <source>
        <dbReference type="EMBL" id="OAD41313.1"/>
    </source>
</evidence>
<dbReference type="PRINTS" id="PR01490">
    <property type="entry name" value="RTXTOXIND"/>
</dbReference>
<evidence type="ECO:0000313" key="15">
    <source>
        <dbReference type="Proteomes" id="UP000185657"/>
    </source>
</evidence>